<dbReference type="VEuPathDB" id="AmoebaDB:EIN_065620"/>
<dbReference type="RefSeq" id="XP_004183633.1">
    <property type="nucleotide sequence ID" value="XM_004183585.1"/>
</dbReference>
<organism evidence="1 2">
    <name type="scientific">Entamoeba invadens IP1</name>
    <dbReference type="NCBI Taxonomy" id="370355"/>
    <lineage>
        <taxon>Eukaryota</taxon>
        <taxon>Amoebozoa</taxon>
        <taxon>Evosea</taxon>
        <taxon>Archamoebae</taxon>
        <taxon>Mastigamoebida</taxon>
        <taxon>Entamoebidae</taxon>
        <taxon>Entamoeba</taxon>
    </lineage>
</organism>
<dbReference type="GeneID" id="14883294"/>
<dbReference type="OrthoDB" id="28285at2759"/>
<dbReference type="KEGG" id="eiv:EIN_065620"/>
<name>A0A0A1TVA8_ENTIV</name>
<protein>
    <submittedName>
        <fullName evidence="1">Uncharacterized protein</fullName>
    </submittedName>
</protein>
<gene>
    <name evidence="1" type="ORF">EIN_065620</name>
</gene>
<evidence type="ECO:0000313" key="2">
    <source>
        <dbReference type="Proteomes" id="UP000014680"/>
    </source>
</evidence>
<keyword evidence="2" id="KW-1185">Reference proteome</keyword>
<evidence type="ECO:0000313" key="1">
    <source>
        <dbReference type="EMBL" id="ELP84287.1"/>
    </source>
</evidence>
<proteinExistence type="predicted"/>
<accession>A0A0A1TVA8</accession>
<dbReference type="AlphaFoldDB" id="A0A0A1TVA8"/>
<reference evidence="1 2" key="1">
    <citation type="submission" date="2012-10" db="EMBL/GenBank/DDBJ databases">
        <authorList>
            <person name="Zafar N."/>
            <person name="Inman J."/>
            <person name="Hall N."/>
            <person name="Lorenzi H."/>
            <person name="Caler E."/>
        </authorList>
    </citation>
    <scope>NUCLEOTIDE SEQUENCE [LARGE SCALE GENOMIC DNA]</scope>
    <source>
        <strain evidence="1 2">IP1</strain>
    </source>
</reference>
<sequence length="206" mass="23717">MLPQVKNAQFDNVLQAEEDTLLLISKKNKKALSPNDIPSFFVNKALVTEPVPWALVSVGSLGCMVDIKVSTHLPISDFSVNSLNLDLTEIIQNGVNYETIIPITSHECDIQQVNEFIDKPDGYFSWEIRKFVHHHFCKNGYDFEQIFRFLDVLNDTLETNQQYGLFDKKIDENYIFYKQIKNTLAVQSRIRGGGYHSFDAKRSHKK</sequence>
<dbReference type="EMBL" id="KB207140">
    <property type="protein sequence ID" value="ELP84287.1"/>
    <property type="molecule type" value="Genomic_DNA"/>
</dbReference>
<dbReference type="Proteomes" id="UP000014680">
    <property type="component" value="Unassembled WGS sequence"/>
</dbReference>